<proteinExistence type="predicted"/>
<comment type="caution">
    <text evidence="1">The sequence shown here is derived from an EMBL/GenBank/DDBJ whole genome shotgun (WGS) entry which is preliminary data.</text>
</comment>
<organism evidence="1 2">
    <name type="scientific">Cichorium intybus</name>
    <name type="common">Chicory</name>
    <dbReference type="NCBI Taxonomy" id="13427"/>
    <lineage>
        <taxon>Eukaryota</taxon>
        <taxon>Viridiplantae</taxon>
        <taxon>Streptophyta</taxon>
        <taxon>Embryophyta</taxon>
        <taxon>Tracheophyta</taxon>
        <taxon>Spermatophyta</taxon>
        <taxon>Magnoliopsida</taxon>
        <taxon>eudicotyledons</taxon>
        <taxon>Gunneridae</taxon>
        <taxon>Pentapetalae</taxon>
        <taxon>asterids</taxon>
        <taxon>campanulids</taxon>
        <taxon>Asterales</taxon>
        <taxon>Asteraceae</taxon>
        <taxon>Cichorioideae</taxon>
        <taxon>Cichorieae</taxon>
        <taxon>Cichoriinae</taxon>
        <taxon>Cichorium</taxon>
    </lineage>
</organism>
<reference evidence="2" key="1">
    <citation type="journal article" date="2022" name="Mol. Ecol. Resour.">
        <title>The genomes of chicory, endive, great burdock and yacon provide insights into Asteraceae palaeo-polyploidization history and plant inulin production.</title>
        <authorList>
            <person name="Fan W."/>
            <person name="Wang S."/>
            <person name="Wang H."/>
            <person name="Wang A."/>
            <person name="Jiang F."/>
            <person name="Liu H."/>
            <person name="Zhao H."/>
            <person name="Xu D."/>
            <person name="Zhang Y."/>
        </authorList>
    </citation>
    <scope>NUCLEOTIDE SEQUENCE [LARGE SCALE GENOMIC DNA]</scope>
    <source>
        <strain evidence="2">cv. Punajuju</strain>
    </source>
</reference>
<protein>
    <submittedName>
        <fullName evidence="1">Uncharacterized protein</fullName>
    </submittedName>
</protein>
<evidence type="ECO:0000313" key="2">
    <source>
        <dbReference type="Proteomes" id="UP001055811"/>
    </source>
</evidence>
<dbReference type="EMBL" id="CM042012">
    <property type="protein sequence ID" value="KAI3750627.1"/>
    <property type="molecule type" value="Genomic_DNA"/>
</dbReference>
<accession>A0ACB9DWL6</accession>
<reference evidence="1 2" key="2">
    <citation type="journal article" date="2022" name="Mol. Ecol. Resour.">
        <title>The genomes of chicory, endive, great burdock and yacon provide insights into Asteraceae paleo-polyploidization history and plant inulin production.</title>
        <authorList>
            <person name="Fan W."/>
            <person name="Wang S."/>
            <person name="Wang H."/>
            <person name="Wang A."/>
            <person name="Jiang F."/>
            <person name="Liu H."/>
            <person name="Zhao H."/>
            <person name="Xu D."/>
            <person name="Zhang Y."/>
        </authorList>
    </citation>
    <scope>NUCLEOTIDE SEQUENCE [LARGE SCALE GENOMIC DNA]</scope>
    <source>
        <strain evidence="2">cv. Punajuju</strain>
        <tissue evidence="1">Leaves</tissue>
    </source>
</reference>
<name>A0ACB9DWL6_CICIN</name>
<evidence type="ECO:0000313" key="1">
    <source>
        <dbReference type="EMBL" id="KAI3750627.1"/>
    </source>
</evidence>
<gene>
    <name evidence="1" type="ORF">L2E82_21330</name>
</gene>
<sequence>MDDWFGSALTLVGDVKSVEHLRSLQPEKWIDDETVVEVKYLGGLRIAMRFRDSSDLLNFRHNWGDWFDTLGDGRQAPLLCKRVVCIKIVGVPVNSWSKENFNRIASKFGRVLIPFETLCEARDLAFGKVCILSGSRMKINEEVAIAIGDRVSMVVVFESDEVWSPFGVRPRSETGNFGESSDDEDGDNEDGISDTIDVNSVDLEDGEIPGGDMDVEVVEESSCFPNDGLDRVMTPVLAAEPGGNSGDTEGNNDLPRENERLHGEPQQSQVNNLGGDDYSFEPNVNSADIPRVGPSAEFEARDHCNFDQIRDGFPEGCFGPFPFNPNLGAPSEPIVGGVESGKQNLAQEGGLEFSGSFIKRRRNRINRNLSNITSSSPSFSFDLPPVIESRIPVQPSSSSIDLNRDPLRIPHSPEGALPLSEVELTAEIGQMLGFEVNKDDAVLVEAVGQSGEHNGLS</sequence>
<dbReference type="Proteomes" id="UP001055811">
    <property type="component" value="Linkage Group LG04"/>
</dbReference>
<keyword evidence="2" id="KW-1185">Reference proteome</keyword>